<evidence type="ECO:0000256" key="1">
    <source>
        <dbReference type="SAM" id="Phobius"/>
    </source>
</evidence>
<evidence type="ECO:0000313" key="3">
    <source>
        <dbReference type="Proteomes" id="UP000634529"/>
    </source>
</evidence>
<proteinExistence type="predicted"/>
<accession>A0ABR9B4D2</accession>
<keyword evidence="1" id="KW-0812">Transmembrane</keyword>
<name>A0ABR9B4D2_9BACL</name>
<keyword evidence="1" id="KW-1133">Transmembrane helix</keyword>
<reference evidence="2 3" key="1">
    <citation type="submission" date="2020-09" db="EMBL/GenBank/DDBJ databases">
        <title>Paenibacillus sp. CAU 1523 isolated from sand of Haeundae Beach.</title>
        <authorList>
            <person name="Kim W."/>
        </authorList>
    </citation>
    <scope>NUCLEOTIDE SEQUENCE [LARGE SCALE GENOMIC DNA]</scope>
    <source>
        <strain evidence="2 3">CAU 1523</strain>
    </source>
</reference>
<gene>
    <name evidence="2" type="ORF">IFO66_23495</name>
</gene>
<dbReference type="EMBL" id="JACYTN010000046">
    <property type="protein sequence ID" value="MBD8501243.1"/>
    <property type="molecule type" value="Genomic_DNA"/>
</dbReference>
<evidence type="ECO:0000313" key="2">
    <source>
        <dbReference type="EMBL" id="MBD8501243.1"/>
    </source>
</evidence>
<sequence>MYKKLIIPAIILLLIVPVLINALVQLPAIPFTSVFGTGKDWFGFFGSYFGGAAGAIAAVYIAHKQVEAAKDDFQQRLDIEKQKQIREDEKQHNLIKQENRVFIGYEWEWTEWNLEKFTNLHKAKIVYTFDYQQREYSLKKDKKNITTFAKLSLLGNAKFIMDCQIKIIVKEFIPELIVNHLGAYNDPKFNDYELKIHLPIVTSEDLIFIPIINCYLKYEEKDKYYNHVIYDVERFEIEYVTPVNERIRYISNYSEGKEAYLVINDNGSEKLLFESSLQDIRWKVPGVKIVE</sequence>
<keyword evidence="1" id="KW-0472">Membrane</keyword>
<comment type="caution">
    <text evidence="2">The sequence shown here is derived from an EMBL/GenBank/DDBJ whole genome shotgun (WGS) entry which is preliminary data.</text>
</comment>
<feature type="transmembrane region" description="Helical" evidence="1">
    <location>
        <begin position="41"/>
        <end position="62"/>
    </location>
</feature>
<dbReference type="Proteomes" id="UP000634529">
    <property type="component" value="Unassembled WGS sequence"/>
</dbReference>
<protein>
    <submittedName>
        <fullName evidence="2">Uncharacterized protein</fullName>
    </submittedName>
</protein>
<organism evidence="2 3">
    <name type="scientific">Paenibacillus arenosi</name>
    <dbReference type="NCBI Taxonomy" id="2774142"/>
    <lineage>
        <taxon>Bacteria</taxon>
        <taxon>Bacillati</taxon>
        <taxon>Bacillota</taxon>
        <taxon>Bacilli</taxon>
        <taxon>Bacillales</taxon>
        <taxon>Paenibacillaceae</taxon>
        <taxon>Paenibacillus</taxon>
    </lineage>
</organism>
<keyword evidence="3" id="KW-1185">Reference proteome</keyword>
<dbReference type="RefSeq" id="WP_192027446.1">
    <property type="nucleotide sequence ID" value="NZ_JACYTN010000046.1"/>
</dbReference>